<evidence type="ECO:0000256" key="1">
    <source>
        <dbReference type="SAM" id="MobiDB-lite"/>
    </source>
</evidence>
<organism evidence="2 3">
    <name type="scientific">Galendromus occidentalis</name>
    <name type="common">western predatory mite</name>
    <dbReference type="NCBI Taxonomy" id="34638"/>
    <lineage>
        <taxon>Eukaryota</taxon>
        <taxon>Metazoa</taxon>
        <taxon>Ecdysozoa</taxon>
        <taxon>Arthropoda</taxon>
        <taxon>Chelicerata</taxon>
        <taxon>Arachnida</taxon>
        <taxon>Acari</taxon>
        <taxon>Parasitiformes</taxon>
        <taxon>Mesostigmata</taxon>
        <taxon>Gamasina</taxon>
        <taxon>Phytoseioidea</taxon>
        <taxon>Phytoseiidae</taxon>
        <taxon>Typhlodrominae</taxon>
        <taxon>Galendromus</taxon>
    </lineage>
</organism>
<reference evidence="3" key="1">
    <citation type="submission" date="2025-08" db="UniProtKB">
        <authorList>
            <consortium name="RefSeq"/>
        </authorList>
    </citation>
    <scope>IDENTIFICATION</scope>
</reference>
<accession>A0AAJ6QPH8</accession>
<sequence>MLAAEGSDESERSLRIKSLLHELDGLPDTELRDLLLQLKEIRRLRMQSSKRNTAEIPVGQLTENELLQISNSVPQPVRKKPHFIPLDIPHDLIRVKLPKPGDVFGVSRPRGVNKILGDSSEERDDEEKRQDSANNVEEEDDHSIRMGDEFPEALDFDLVD</sequence>
<proteinExistence type="predicted"/>
<keyword evidence="2" id="KW-1185">Reference proteome</keyword>
<gene>
    <name evidence="3" type="primary">LOC100906435</name>
</gene>
<feature type="compositionally biased region" description="Acidic residues" evidence="1">
    <location>
        <begin position="149"/>
        <end position="160"/>
    </location>
</feature>
<evidence type="ECO:0000313" key="2">
    <source>
        <dbReference type="Proteomes" id="UP000694867"/>
    </source>
</evidence>
<name>A0AAJ6QPH8_9ACAR</name>
<dbReference type="KEGG" id="goe:100906435"/>
<dbReference type="Proteomes" id="UP000694867">
    <property type="component" value="Unplaced"/>
</dbReference>
<dbReference type="GeneID" id="100906435"/>
<protein>
    <submittedName>
        <fullName evidence="3">Uncharacterized protein LOC100906435</fullName>
    </submittedName>
</protein>
<feature type="region of interest" description="Disordered" evidence="1">
    <location>
        <begin position="106"/>
        <end position="160"/>
    </location>
</feature>
<evidence type="ECO:0000313" key="3">
    <source>
        <dbReference type="RefSeq" id="XP_003739516.2"/>
    </source>
</evidence>
<dbReference type="RefSeq" id="XP_003739516.2">
    <property type="nucleotide sequence ID" value="XM_003739468.2"/>
</dbReference>
<dbReference type="AlphaFoldDB" id="A0AAJ6QPH8"/>